<dbReference type="InterPro" id="IPR029058">
    <property type="entry name" value="AB_hydrolase_fold"/>
</dbReference>
<dbReference type="PANTHER" id="PTHR43194">
    <property type="entry name" value="HYDROLASE ALPHA/BETA FOLD FAMILY"/>
    <property type="match status" value="1"/>
</dbReference>
<feature type="domain" description="AB hydrolase-1" evidence="1">
    <location>
        <begin position="32"/>
        <end position="258"/>
    </location>
</feature>
<evidence type="ECO:0000313" key="3">
    <source>
        <dbReference type="Proteomes" id="UP000184501"/>
    </source>
</evidence>
<sequence>MTAAQSARTGYLRMPEGHQLAYVDTGGSGRPVLALHGAYGRGRVFLGLAERLGPDYRVIAVDQRGHGRSDHPADYGREGFLRDAASVIEQLGLAPAVVLGHSLGGINAYQLAARRPELVSAAVVVDIGAEISVPQDTEILGLPRHFPTLAALLAAIGQAVRLGVVEHFTESAAEDEHGWHFLWDAEEVDQVKRNVRGAWWDDWAGGAQPVLLVRGGDSPLISPQHGAEMVRRRPGAELVTVEGAGHDLYLSHGDQFAALVRTFLDRLPRRADR</sequence>
<dbReference type="SUPFAM" id="SSF53474">
    <property type="entry name" value="alpha/beta-Hydrolases"/>
    <property type="match status" value="1"/>
</dbReference>
<dbReference type="EMBL" id="FQVN01000004">
    <property type="protein sequence ID" value="SHF64960.1"/>
    <property type="molecule type" value="Genomic_DNA"/>
</dbReference>
<dbReference type="PRINTS" id="PR00111">
    <property type="entry name" value="ABHYDROLASE"/>
</dbReference>
<dbReference type="Gene3D" id="3.40.50.1820">
    <property type="entry name" value="alpha/beta hydrolase"/>
    <property type="match status" value="1"/>
</dbReference>
<reference evidence="2 3" key="1">
    <citation type="submission" date="2016-11" db="EMBL/GenBank/DDBJ databases">
        <authorList>
            <person name="Jaros S."/>
            <person name="Januszkiewicz K."/>
            <person name="Wedrychowicz H."/>
        </authorList>
    </citation>
    <scope>NUCLEOTIDE SEQUENCE [LARGE SCALE GENOMIC DNA]</scope>
    <source>
        <strain evidence="2 3">DSM 44523</strain>
    </source>
</reference>
<proteinExistence type="predicted"/>
<dbReference type="RefSeq" id="WP_073483432.1">
    <property type="nucleotide sequence ID" value="NZ_FQVN01000004.1"/>
</dbReference>
<dbReference type="PANTHER" id="PTHR43194:SF2">
    <property type="entry name" value="PEROXISOMAL MEMBRANE PROTEIN LPX1"/>
    <property type="match status" value="1"/>
</dbReference>
<organism evidence="2 3">
    <name type="scientific">Streptoalloteichus hindustanus</name>
    <dbReference type="NCBI Taxonomy" id="2017"/>
    <lineage>
        <taxon>Bacteria</taxon>
        <taxon>Bacillati</taxon>
        <taxon>Actinomycetota</taxon>
        <taxon>Actinomycetes</taxon>
        <taxon>Pseudonocardiales</taxon>
        <taxon>Pseudonocardiaceae</taxon>
        <taxon>Streptoalloteichus</taxon>
    </lineage>
</organism>
<dbReference type="OrthoDB" id="63519at2"/>
<accession>A0A1M5DDD8</accession>
<evidence type="ECO:0000313" key="2">
    <source>
        <dbReference type="EMBL" id="SHF64960.1"/>
    </source>
</evidence>
<dbReference type="InterPro" id="IPR050228">
    <property type="entry name" value="Carboxylesterase_BioH"/>
</dbReference>
<dbReference type="STRING" id="2017.SAMN05444320_104408"/>
<keyword evidence="3" id="KW-1185">Reference proteome</keyword>
<dbReference type="Pfam" id="PF12697">
    <property type="entry name" value="Abhydrolase_6"/>
    <property type="match status" value="1"/>
</dbReference>
<dbReference type="GO" id="GO:0003824">
    <property type="term" value="F:catalytic activity"/>
    <property type="evidence" value="ECO:0007669"/>
    <property type="project" value="UniProtKB-ARBA"/>
</dbReference>
<evidence type="ECO:0000259" key="1">
    <source>
        <dbReference type="Pfam" id="PF12697"/>
    </source>
</evidence>
<protein>
    <submittedName>
        <fullName evidence="2">Pimeloyl-ACP methyl ester carboxylesterase</fullName>
    </submittedName>
</protein>
<dbReference type="InterPro" id="IPR000073">
    <property type="entry name" value="AB_hydrolase_1"/>
</dbReference>
<dbReference type="AlphaFoldDB" id="A0A1M5DDD8"/>
<name>A0A1M5DDD8_STRHI</name>
<gene>
    <name evidence="2" type="ORF">SAMN05444320_104408</name>
</gene>
<dbReference type="Proteomes" id="UP000184501">
    <property type="component" value="Unassembled WGS sequence"/>
</dbReference>